<keyword evidence="2" id="KW-1185">Reference proteome</keyword>
<dbReference type="AlphaFoldDB" id="A0A0P7BXA4"/>
<protein>
    <submittedName>
        <fullName evidence="1">Uncharacterized protein</fullName>
    </submittedName>
</protein>
<reference evidence="1 2" key="1">
    <citation type="submission" date="2015-09" db="EMBL/GenBank/DDBJ databases">
        <title>Draft genome of a European isolate of the apple canker pathogen Neonectria ditissima.</title>
        <authorList>
            <person name="Gomez-Cortecero A."/>
            <person name="Harrison R.J."/>
            <person name="Armitage A.D."/>
        </authorList>
    </citation>
    <scope>NUCLEOTIDE SEQUENCE [LARGE SCALE GENOMIC DNA]</scope>
    <source>
        <strain evidence="1 2">R09/05</strain>
    </source>
</reference>
<dbReference type="EMBL" id="LKCW01000008">
    <property type="protein sequence ID" value="KPM45319.1"/>
    <property type="molecule type" value="Genomic_DNA"/>
</dbReference>
<gene>
    <name evidence="1" type="ORF">AK830_g1188</name>
</gene>
<comment type="caution">
    <text evidence="1">The sequence shown here is derived from an EMBL/GenBank/DDBJ whole genome shotgun (WGS) entry which is preliminary data.</text>
</comment>
<organism evidence="1 2">
    <name type="scientific">Neonectria ditissima</name>
    <dbReference type="NCBI Taxonomy" id="78410"/>
    <lineage>
        <taxon>Eukaryota</taxon>
        <taxon>Fungi</taxon>
        <taxon>Dikarya</taxon>
        <taxon>Ascomycota</taxon>
        <taxon>Pezizomycotina</taxon>
        <taxon>Sordariomycetes</taxon>
        <taxon>Hypocreomycetidae</taxon>
        <taxon>Hypocreales</taxon>
        <taxon>Nectriaceae</taxon>
        <taxon>Neonectria</taxon>
    </lineage>
</organism>
<sequence length="278" mass="30984">MTSQSSQKFYQVQELVEQYEESSDDVFRPEIEVFEENMEYPLRRHRESQEFFAANPACGLPETRGDSEDCKALFGPLQENLGTLIGGVQSPRQQLEAHANSFFDDLFETLGVDMLERSLQKLKTKVNPEYDLEKSSTPRQNIETESEYVSGISELTSPVNSVPGRTGYGLQMPPGSLELNFAQHASFNGPGHPLQLTASTAFDAHQHVFENPVPHTTMSQPAPVLPGIEFLTAIPMNNDTSSFHPSSQLGSDEYRLPPITTLGPQDARARIPTYPWHG</sequence>
<accession>A0A0P7BXA4</accession>
<proteinExistence type="predicted"/>
<name>A0A0P7BXA4_9HYPO</name>
<dbReference type="Proteomes" id="UP000050424">
    <property type="component" value="Unassembled WGS sequence"/>
</dbReference>
<evidence type="ECO:0000313" key="2">
    <source>
        <dbReference type="Proteomes" id="UP000050424"/>
    </source>
</evidence>
<evidence type="ECO:0000313" key="1">
    <source>
        <dbReference type="EMBL" id="KPM45319.1"/>
    </source>
</evidence>